<sequence length="167" mass="18085">ESTVLSGACLFYVQLISRLDAGVRLPSKVLTAAHFAVAEFNKVNAGEMFAYKTVAITSAKIQVVAGIKYILDMLLGQTVCSRNHAAADSEPCAFQSRRKASSRTGWCITHRGGKCIITPLTPPPPLFKKKIFSNCIVVKCTNLPFLSGVPVPLRRCRSLLGEITCSL</sequence>
<dbReference type="GeneTree" id="ENSGT00940000173563"/>
<accession>A0AAX7STN2</accession>
<evidence type="ECO:0000256" key="1">
    <source>
        <dbReference type="ARBA" id="ARBA00009403"/>
    </source>
</evidence>
<dbReference type="AlphaFoldDB" id="A0AAX7STN2"/>
<dbReference type="PANTHER" id="PTHR46186">
    <property type="entry name" value="CYSTATIN"/>
    <property type="match status" value="1"/>
</dbReference>
<dbReference type="InterPro" id="IPR046350">
    <property type="entry name" value="Cystatin_sf"/>
</dbReference>
<feature type="domain" description="Cystatin" evidence="4">
    <location>
        <begin position="28"/>
        <end position="96"/>
    </location>
</feature>
<dbReference type="Pfam" id="PF00031">
    <property type="entry name" value="Cystatin"/>
    <property type="match status" value="1"/>
</dbReference>
<dbReference type="Proteomes" id="UP000265100">
    <property type="component" value="Chromosome 13"/>
</dbReference>
<dbReference type="GO" id="GO:0031982">
    <property type="term" value="C:vesicle"/>
    <property type="evidence" value="ECO:0007669"/>
    <property type="project" value="TreeGrafter"/>
</dbReference>
<reference evidence="5" key="3">
    <citation type="submission" date="2025-08" db="UniProtKB">
        <authorList>
            <consortium name="Ensembl"/>
        </authorList>
    </citation>
    <scope>IDENTIFICATION</scope>
</reference>
<comment type="similarity">
    <text evidence="1">Belongs to the cystatin family.</text>
</comment>
<name>A0AAX7STN2_ASTCA</name>
<keyword evidence="2" id="KW-0646">Protease inhibitor</keyword>
<protein>
    <recommendedName>
        <fullName evidence="4">Cystatin domain-containing protein</fullName>
    </recommendedName>
</protein>
<dbReference type="Gene3D" id="3.10.450.10">
    <property type="match status" value="1"/>
</dbReference>
<evidence type="ECO:0000256" key="2">
    <source>
        <dbReference type="ARBA" id="ARBA00022690"/>
    </source>
</evidence>
<keyword evidence="3" id="KW-0789">Thiol protease inhibitor</keyword>
<reference evidence="5" key="4">
    <citation type="submission" date="2025-09" db="UniProtKB">
        <authorList>
            <consortium name="Ensembl"/>
        </authorList>
    </citation>
    <scope>IDENTIFICATION</scope>
</reference>
<dbReference type="GO" id="GO:0004869">
    <property type="term" value="F:cysteine-type endopeptidase inhibitor activity"/>
    <property type="evidence" value="ECO:0007669"/>
    <property type="project" value="UniProtKB-KW"/>
</dbReference>
<dbReference type="PANTHER" id="PTHR46186:SF2">
    <property type="entry name" value="CYSTATIN"/>
    <property type="match status" value="1"/>
</dbReference>
<evidence type="ECO:0000313" key="5">
    <source>
        <dbReference type="Ensembl" id="ENSACLP00000047175.1"/>
    </source>
</evidence>
<keyword evidence="6" id="KW-1185">Reference proteome</keyword>
<organism evidence="5 6">
    <name type="scientific">Astatotilapia calliptera</name>
    <name type="common">Eastern happy</name>
    <name type="synonym">Chromis callipterus</name>
    <dbReference type="NCBI Taxonomy" id="8154"/>
    <lineage>
        <taxon>Eukaryota</taxon>
        <taxon>Metazoa</taxon>
        <taxon>Chordata</taxon>
        <taxon>Craniata</taxon>
        <taxon>Vertebrata</taxon>
        <taxon>Euteleostomi</taxon>
        <taxon>Actinopterygii</taxon>
        <taxon>Neopterygii</taxon>
        <taxon>Teleostei</taxon>
        <taxon>Neoteleostei</taxon>
        <taxon>Acanthomorphata</taxon>
        <taxon>Ovalentaria</taxon>
        <taxon>Cichlomorphae</taxon>
        <taxon>Cichliformes</taxon>
        <taxon>Cichlidae</taxon>
        <taxon>African cichlids</taxon>
        <taxon>Pseudocrenilabrinae</taxon>
        <taxon>Haplochromini</taxon>
        <taxon>Astatotilapia</taxon>
    </lineage>
</organism>
<reference evidence="6" key="2">
    <citation type="submission" date="2023-03" db="EMBL/GenBank/DDBJ databases">
        <authorList>
            <consortium name="Wellcome Sanger Institute Data Sharing"/>
        </authorList>
    </citation>
    <scope>NUCLEOTIDE SEQUENCE [LARGE SCALE GENOMIC DNA]</scope>
</reference>
<dbReference type="SUPFAM" id="SSF54403">
    <property type="entry name" value="Cystatin/monellin"/>
    <property type="match status" value="1"/>
</dbReference>
<evidence type="ECO:0000256" key="3">
    <source>
        <dbReference type="ARBA" id="ARBA00022704"/>
    </source>
</evidence>
<proteinExistence type="inferred from homology"/>
<dbReference type="CDD" id="cd00042">
    <property type="entry name" value="CY"/>
    <property type="match status" value="1"/>
</dbReference>
<dbReference type="InterPro" id="IPR000010">
    <property type="entry name" value="Cystatin_dom"/>
</dbReference>
<reference evidence="5 6" key="1">
    <citation type="submission" date="2018-05" db="EMBL/GenBank/DDBJ databases">
        <authorList>
            <person name="Datahose"/>
        </authorList>
    </citation>
    <scope>NUCLEOTIDE SEQUENCE</scope>
</reference>
<evidence type="ECO:0000259" key="4">
    <source>
        <dbReference type="Pfam" id="PF00031"/>
    </source>
</evidence>
<dbReference type="GO" id="GO:0005615">
    <property type="term" value="C:extracellular space"/>
    <property type="evidence" value="ECO:0007669"/>
    <property type="project" value="TreeGrafter"/>
</dbReference>
<dbReference type="Ensembl" id="ENSACLT00000085294.1">
    <property type="protein sequence ID" value="ENSACLP00000047175.1"/>
    <property type="gene ID" value="ENSACLG00000011750.2"/>
</dbReference>
<evidence type="ECO:0000313" key="6">
    <source>
        <dbReference type="Proteomes" id="UP000265100"/>
    </source>
</evidence>
<dbReference type="GO" id="GO:0005737">
    <property type="term" value="C:cytoplasm"/>
    <property type="evidence" value="ECO:0007669"/>
    <property type="project" value="TreeGrafter"/>
</dbReference>